<evidence type="ECO:0000313" key="3">
    <source>
        <dbReference type="Proteomes" id="UP000323946"/>
    </source>
</evidence>
<dbReference type="EMBL" id="VWPH01000004">
    <property type="protein sequence ID" value="KAA5835062.1"/>
    <property type="molecule type" value="Genomic_DNA"/>
</dbReference>
<dbReference type="AlphaFoldDB" id="A0A5M7BZE0"/>
<protein>
    <recommendedName>
        <fullName evidence="4">PIG-L family deacetylase</fullName>
    </recommendedName>
</protein>
<proteinExistence type="predicted"/>
<dbReference type="OrthoDB" id="9816564at2"/>
<dbReference type="GO" id="GO:0016811">
    <property type="term" value="F:hydrolase activity, acting on carbon-nitrogen (but not peptide) bonds, in linear amides"/>
    <property type="evidence" value="ECO:0007669"/>
    <property type="project" value="TreeGrafter"/>
</dbReference>
<dbReference type="Pfam" id="PF02585">
    <property type="entry name" value="PIG-L"/>
    <property type="match status" value="1"/>
</dbReference>
<comment type="caution">
    <text evidence="2">The sequence shown here is derived from an EMBL/GenBank/DDBJ whole genome shotgun (WGS) entry which is preliminary data.</text>
</comment>
<accession>A0A5M7BZE0</accession>
<evidence type="ECO:0000313" key="2">
    <source>
        <dbReference type="EMBL" id="KAA5835062.1"/>
    </source>
</evidence>
<dbReference type="PANTHER" id="PTHR12993:SF11">
    <property type="entry name" value="N-ACETYLGLUCOSAMINYL-PHOSPHATIDYLINOSITOL DE-N-ACETYLASE"/>
    <property type="match status" value="1"/>
</dbReference>
<dbReference type="InterPro" id="IPR024078">
    <property type="entry name" value="LmbE-like_dom_sf"/>
</dbReference>
<dbReference type="SMR" id="A0A5M7BZE0"/>
<sequence>MQDDSFRSGKLLLVSPHPDDIAYSCGGLVETRIDAAHLLTVFTRSEWTISEHLRDAGADALSEVRVAEDRRYCAERAIDHSFLDFADASLRGYDDEQELLARAEDDPLADEVAGKLAEVVRGVAPDLVIAPAAVGNHIDHLLVHLAVRALDGDHRTLYYEDIPYSAHHALKTVERELREVRGLRPFRTFDISAVIESKVEGMRVYRSQTDDQGVQDMRFHASRVAAPPGEFGERLWEAAD</sequence>
<dbReference type="PANTHER" id="PTHR12993">
    <property type="entry name" value="N-ACETYLGLUCOSAMINYL-PHOSPHATIDYLINOSITOL DE-N-ACETYLASE-RELATED"/>
    <property type="match status" value="1"/>
</dbReference>
<reference evidence="2 3" key="1">
    <citation type="submission" date="2019-09" db="EMBL/GenBank/DDBJ databases">
        <title>Draft genome sequence of the thermophilic Saccharopolyspora hirsuta VKM Ac-666T.</title>
        <authorList>
            <person name="Lobastova T.G."/>
            <person name="Fokina V."/>
            <person name="Bragin E.Y."/>
            <person name="Shtratnikova V.Y."/>
            <person name="Starodumova I.P."/>
            <person name="Tarlachkov S.V."/>
            <person name="Donova M.V."/>
        </authorList>
    </citation>
    <scope>NUCLEOTIDE SEQUENCE [LARGE SCALE GENOMIC DNA]</scope>
    <source>
        <strain evidence="2 3">VKM Ac-666</strain>
    </source>
</reference>
<dbReference type="SUPFAM" id="SSF102588">
    <property type="entry name" value="LmbE-like"/>
    <property type="match status" value="1"/>
</dbReference>
<evidence type="ECO:0008006" key="4">
    <source>
        <dbReference type="Google" id="ProtNLM"/>
    </source>
</evidence>
<dbReference type="Gene3D" id="3.40.50.10320">
    <property type="entry name" value="LmbE-like"/>
    <property type="match status" value="1"/>
</dbReference>
<keyword evidence="3" id="KW-1185">Reference proteome</keyword>
<dbReference type="RefSeq" id="WP_150066258.1">
    <property type="nucleotide sequence ID" value="NZ_VWPH01000004.1"/>
</dbReference>
<name>A0A5M7BZE0_SACHI</name>
<dbReference type="InterPro" id="IPR003737">
    <property type="entry name" value="GlcNAc_PI_deacetylase-related"/>
</dbReference>
<evidence type="ECO:0000256" key="1">
    <source>
        <dbReference type="ARBA" id="ARBA00022833"/>
    </source>
</evidence>
<dbReference type="Proteomes" id="UP000323946">
    <property type="component" value="Unassembled WGS sequence"/>
</dbReference>
<organism evidence="2 3">
    <name type="scientific">Saccharopolyspora hirsuta</name>
    <dbReference type="NCBI Taxonomy" id="1837"/>
    <lineage>
        <taxon>Bacteria</taxon>
        <taxon>Bacillati</taxon>
        <taxon>Actinomycetota</taxon>
        <taxon>Actinomycetes</taxon>
        <taxon>Pseudonocardiales</taxon>
        <taxon>Pseudonocardiaceae</taxon>
        <taxon>Saccharopolyspora</taxon>
    </lineage>
</organism>
<dbReference type="GO" id="GO:0016137">
    <property type="term" value="P:glycoside metabolic process"/>
    <property type="evidence" value="ECO:0007669"/>
    <property type="project" value="UniProtKB-ARBA"/>
</dbReference>
<gene>
    <name evidence="2" type="ORF">F1721_09690</name>
</gene>
<keyword evidence="1" id="KW-0862">Zinc</keyword>